<comment type="caution">
    <text evidence="2">The sequence shown here is derived from an EMBL/GenBank/DDBJ whole genome shotgun (WGS) entry which is preliminary data.</text>
</comment>
<organism evidence="2 3">
    <name type="scientific">Shewanella fodinae</name>
    <dbReference type="NCBI Taxonomy" id="552357"/>
    <lineage>
        <taxon>Bacteria</taxon>
        <taxon>Pseudomonadati</taxon>
        <taxon>Pseudomonadota</taxon>
        <taxon>Gammaproteobacteria</taxon>
        <taxon>Alteromonadales</taxon>
        <taxon>Shewanellaceae</taxon>
        <taxon>Shewanella</taxon>
    </lineage>
</organism>
<dbReference type="Pfam" id="PF08878">
    <property type="entry name" value="HamA"/>
    <property type="match status" value="1"/>
</dbReference>
<gene>
    <name evidence="2" type="ORF">EDC91_11392</name>
</gene>
<dbReference type="AlphaFoldDB" id="A0A4R2FFK4"/>
<evidence type="ECO:0000259" key="1">
    <source>
        <dbReference type="Pfam" id="PF08878"/>
    </source>
</evidence>
<proteinExistence type="predicted"/>
<dbReference type="OrthoDB" id="268197at2"/>
<protein>
    <submittedName>
        <fullName evidence="2">Uncharacterized protein DUF1837</fullName>
    </submittedName>
</protein>
<keyword evidence="3" id="KW-1185">Reference proteome</keyword>
<dbReference type="EMBL" id="SLWF01000013">
    <property type="protein sequence ID" value="TCN83999.1"/>
    <property type="molecule type" value="Genomic_DNA"/>
</dbReference>
<evidence type="ECO:0000313" key="3">
    <source>
        <dbReference type="Proteomes" id="UP000294832"/>
    </source>
</evidence>
<accession>A0A4R2FFK4</accession>
<feature type="domain" description="Anti-bacteriophage protein A/HamA C-terminal" evidence="1">
    <location>
        <begin position="10"/>
        <end position="278"/>
    </location>
</feature>
<evidence type="ECO:0000313" key="2">
    <source>
        <dbReference type="EMBL" id="TCN83999.1"/>
    </source>
</evidence>
<dbReference type="RefSeq" id="WP_133039051.1">
    <property type="nucleotide sequence ID" value="NZ_SLWF01000013.1"/>
</dbReference>
<dbReference type="Proteomes" id="UP000294832">
    <property type="component" value="Unassembled WGS sequence"/>
</dbReference>
<reference evidence="2 3" key="1">
    <citation type="submission" date="2019-03" db="EMBL/GenBank/DDBJ databases">
        <title>Freshwater and sediment microbial communities from various areas in North America, analyzing microbe dynamics in response to fracking.</title>
        <authorList>
            <person name="Lamendella R."/>
        </authorList>
    </citation>
    <scope>NUCLEOTIDE SEQUENCE [LARGE SCALE GENOMIC DNA]</scope>
    <source>
        <strain evidence="2 3">74A</strain>
    </source>
</reference>
<name>A0A4R2FFK4_9GAMM</name>
<sequence length="282" mass="32065">MPWTSEHTKWLIDTGERLKTADGKEVEVWEFRHENDEAVLSAWAKHFRNHYCLDAEIDFLRGKQTRKDYLNTLKFPCCSTKLGPGIRAGDFGEILVADYLQWLLGFWVPRVRWGSKVIRDESPKGSDVIGFRFHKKDCSTSPKDVLIVFEAKTKFSGSGKTRLQDAINDSAKDHLRIGESLHFIKQKLFDKGNRKQAELIDRFQNPVDVPYKESFGAAAIISDEHFDTNVIVSSDCGKIPKAPKSKEHIPHPNGDSLVLLVIKGPGMMDLVHELYRRAADEA</sequence>
<dbReference type="InterPro" id="IPR014976">
    <property type="entry name" value="AbpA_HamA_C"/>
</dbReference>